<proteinExistence type="predicted"/>
<gene>
    <name evidence="2" type="ORF">GCM10023203_55900</name>
</gene>
<dbReference type="Proteomes" id="UP001500457">
    <property type="component" value="Unassembled WGS sequence"/>
</dbReference>
<feature type="compositionally biased region" description="Low complexity" evidence="1">
    <location>
        <begin position="17"/>
        <end position="34"/>
    </location>
</feature>
<organism evidence="2 3">
    <name type="scientific">Actinomycetospora straminea</name>
    <dbReference type="NCBI Taxonomy" id="663607"/>
    <lineage>
        <taxon>Bacteria</taxon>
        <taxon>Bacillati</taxon>
        <taxon>Actinomycetota</taxon>
        <taxon>Actinomycetes</taxon>
        <taxon>Pseudonocardiales</taxon>
        <taxon>Pseudonocardiaceae</taxon>
        <taxon>Actinomycetospora</taxon>
    </lineage>
</organism>
<comment type="caution">
    <text evidence="2">The sequence shown here is derived from an EMBL/GenBank/DDBJ whole genome shotgun (WGS) entry which is preliminary data.</text>
</comment>
<name>A0ABP9F581_9PSEU</name>
<accession>A0ABP9F581</accession>
<evidence type="ECO:0000256" key="1">
    <source>
        <dbReference type="SAM" id="MobiDB-lite"/>
    </source>
</evidence>
<protein>
    <submittedName>
        <fullName evidence="2">Uncharacterized protein</fullName>
    </submittedName>
</protein>
<evidence type="ECO:0000313" key="3">
    <source>
        <dbReference type="Proteomes" id="UP001500457"/>
    </source>
</evidence>
<feature type="region of interest" description="Disordered" evidence="1">
    <location>
        <begin position="1"/>
        <end position="71"/>
    </location>
</feature>
<sequence length="151" mass="15805">MPDDPDPAAHGVGGLDDAGADGVDGGARAAQPGRAGDGGDLVPVPLEATRQRQQDGLGGRHPADQHHRPAVRAFPGVAVVVHVVEQRHHRAPGPLQDGRDRLLPAHLCHRSTSCPSRGGCTVNRSRWLPARARGRTRACGRPEGRGHLPGS</sequence>
<keyword evidence="3" id="KW-1185">Reference proteome</keyword>
<reference evidence="3" key="1">
    <citation type="journal article" date="2019" name="Int. J. Syst. Evol. Microbiol.">
        <title>The Global Catalogue of Microorganisms (GCM) 10K type strain sequencing project: providing services to taxonomists for standard genome sequencing and annotation.</title>
        <authorList>
            <consortium name="The Broad Institute Genomics Platform"/>
            <consortium name="The Broad Institute Genome Sequencing Center for Infectious Disease"/>
            <person name="Wu L."/>
            <person name="Ma J."/>
        </authorList>
    </citation>
    <scope>NUCLEOTIDE SEQUENCE [LARGE SCALE GENOMIC DNA]</scope>
    <source>
        <strain evidence="3">JCM 17983</strain>
    </source>
</reference>
<evidence type="ECO:0000313" key="2">
    <source>
        <dbReference type="EMBL" id="GAA4894479.1"/>
    </source>
</evidence>
<dbReference type="EMBL" id="BAABHQ010000026">
    <property type="protein sequence ID" value="GAA4894479.1"/>
    <property type="molecule type" value="Genomic_DNA"/>
</dbReference>